<evidence type="ECO:0000313" key="3">
    <source>
        <dbReference type="EMBL" id="KIM41397.1"/>
    </source>
</evidence>
<feature type="region of interest" description="Disordered" evidence="1">
    <location>
        <begin position="239"/>
        <end position="258"/>
    </location>
</feature>
<keyword evidence="4" id="KW-1185">Reference proteome</keyword>
<feature type="region of interest" description="Disordered" evidence="1">
    <location>
        <begin position="59"/>
        <end position="80"/>
    </location>
</feature>
<feature type="chain" id="PRO_5002171619" evidence="2">
    <location>
        <begin position="24"/>
        <end position="290"/>
    </location>
</feature>
<dbReference type="AlphaFoldDB" id="A0A0C2YK24"/>
<dbReference type="Proteomes" id="UP000053424">
    <property type="component" value="Unassembled WGS sequence"/>
</dbReference>
<name>A0A0C2YK24_HEBCY</name>
<feature type="compositionally biased region" description="Basic and acidic residues" evidence="1">
    <location>
        <begin position="127"/>
        <end position="140"/>
    </location>
</feature>
<protein>
    <submittedName>
        <fullName evidence="3">Uncharacterized protein</fullName>
    </submittedName>
</protein>
<dbReference type="OrthoDB" id="3043759at2759"/>
<feature type="region of interest" description="Disordered" evidence="1">
    <location>
        <begin position="126"/>
        <end position="194"/>
    </location>
</feature>
<organism evidence="3 4">
    <name type="scientific">Hebeloma cylindrosporum</name>
    <dbReference type="NCBI Taxonomy" id="76867"/>
    <lineage>
        <taxon>Eukaryota</taxon>
        <taxon>Fungi</taxon>
        <taxon>Dikarya</taxon>
        <taxon>Basidiomycota</taxon>
        <taxon>Agaricomycotina</taxon>
        <taxon>Agaricomycetes</taxon>
        <taxon>Agaricomycetidae</taxon>
        <taxon>Agaricales</taxon>
        <taxon>Agaricineae</taxon>
        <taxon>Hymenogastraceae</taxon>
        <taxon>Hebeloma</taxon>
    </lineage>
</organism>
<dbReference type="HOGENOM" id="CLU_959948_0_0_1"/>
<evidence type="ECO:0000256" key="2">
    <source>
        <dbReference type="SAM" id="SignalP"/>
    </source>
</evidence>
<keyword evidence="2" id="KW-0732">Signal</keyword>
<reference evidence="4" key="2">
    <citation type="submission" date="2015-01" db="EMBL/GenBank/DDBJ databases">
        <title>Evolutionary Origins and Diversification of the Mycorrhizal Mutualists.</title>
        <authorList>
            <consortium name="DOE Joint Genome Institute"/>
            <consortium name="Mycorrhizal Genomics Consortium"/>
            <person name="Kohler A."/>
            <person name="Kuo A."/>
            <person name="Nagy L.G."/>
            <person name="Floudas D."/>
            <person name="Copeland A."/>
            <person name="Barry K.W."/>
            <person name="Cichocki N."/>
            <person name="Veneault-Fourrey C."/>
            <person name="LaButti K."/>
            <person name="Lindquist E.A."/>
            <person name="Lipzen A."/>
            <person name="Lundell T."/>
            <person name="Morin E."/>
            <person name="Murat C."/>
            <person name="Riley R."/>
            <person name="Ohm R."/>
            <person name="Sun H."/>
            <person name="Tunlid A."/>
            <person name="Henrissat B."/>
            <person name="Grigoriev I.V."/>
            <person name="Hibbett D.S."/>
            <person name="Martin F."/>
        </authorList>
    </citation>
    <scope>NUCLEOTIDE SEQUENCE [LARGE SCALE GENOMIC DNA]</scope>
    <source>
        <strain evidence="4">h7</strain>
    </source>
</reference>
<dbReference type="EMBL" id="KN831780">
    <property type="protein sequence ID" value="KIM41397.1"/>
    <property type="molecule type" value="Genomic_DNA"/>
</dbReference>
<feature type="signal peptide" evidence="2">
    <location>
        <begin position="1"/>
        <end position="23"/>
    </location>
</feature>
<evidence type="ECO:0000256" key="1">
    <source>
        <dbReference type="SAM" id="MobiDB-lite"/>
    </source>
</evidence>
<sequence>MKTKVLFTSLLLFLSTYLPVALADGGYAILDKPPPPGHSGVYHDTENGGQKKKKELFAHRKHPPNDQALGVKKANTKKNRKDALAGIPKKTGFARDEKPPNILVRPTGNKGVTVRLQIPKLLGQATERQRTLSPHDRAGQRAEAQLPQLEGGRLQGRSQTELRTLPSRPQSLHGTLGQGHDPDHRTAAKGQAVHPRLLEGNRKAKADLAKLGGNSLYGTLALKGGRHHVTLALKGEHHHHGTLGLKGDRQLPSRQHNGGRADWLQKKISRFLGYHHVTHTTRSTQVVVIG</sequence>
<gene>
    <name evidence="3" type="ORF">M413DRAFT_10993</name>
</gene>
<feature type="compositionally biased region" description="Polar residues" evidence="1">
    <location>
        <begin position="156"/>
        <end position="173"/>
    </location>
</feature>
<accession>A0A0C2YK24</accession>
<reference evidence="3 4" key="1">
    <citation type="submission" date="2014-04" db="EMBL/GenBank/DDBJ databases">
        <authorList>
            <consortium name="DOE Joint Genome Institute"/>
            <person name="Kuo A."/>
            <person name="Gay G."/>
            <person name="Dore J."/>
            <person name="Kohler A."/>
            <person name="Nagy L.G."/>
            <person name="Floudas D."/>
            <person name="Copeland A."/>
            <person name="Barry K.W."/>
            <person name="Cichocki N."/>
            <person name="Veneault-Fourrey C."/>
            <person name="LaButti K."/>
            <person name="Lindquist E.A."/>
            <person name="Lipzen A."/>
            <person name="Lundell T."/>
            <person name="Morin E."/>
            <person name="Murat C."/>
            <person name="Sun H."/>
            <person name="Tunlid A."/>
            <person name="Henrissat B."/>
            <person name="Grigoriev I.V."/>
            <person name="Hibbett D.S."/>
            <person name="Martin F."/>
            <person name="Nordberg H.P."/>
            <person name="Cantor M.N."/>
            <person name="Hua S.X."/>
        </authorList>
    </citation>
    <scope>NUCLEOTIDE SEQUENCE [LARGE SCALE GENOMIC DNA]</scope>
    <source>
        <strain evidence="4">h7</strain>
    </source>
</reference>
<proteinExistence type="predicted"/>
<evidence type="ECO:0000313" key="4">
    <source>
        <dbReference type="Proteomes" id="UP000053424"/>
    </source>
</evidence>